<protein>
    <recommendedName>
        <fullName evidence="1">SnoaL-like domain-containing protein</fullName>
    </recommendedName>
</protein>
<dbReference type="PATRIC" id="fig|1423781.4.peg.361"/>
<dbReference type="EMBL" id="AYYQ01000033">
    <property type="protein sequence ID" value="KRM67990.1"/>
    <property type="molecule type" value="Genomic_DNA"/>
</dbReference>
<dbReference type="SUPFAM" id="SSF54427">
    <property type="entry name" value="NTF2-like"/>
    <property type="match status" value="1"/>
</dbReference>
<name>A0A0R2AWD7_9LACO</name>
<evidence type="ECO:0000259" key="1">
    <source>
        <dbReference type="Pfam" id="PF12680"/>
    </source>
</evidence>
<proteinExistence type="predicted"/>
<reference evidence="2 3" key="1">
    <citation type="journal article" date="2015" name="Genome Announc.">
        <title>Expanding the biotechnology potential of lactobacilli through comparative genomics of 213 strains and associated genera.</title>
        <authorList>
            <person name="Sun Z."/>
            <person name="Harris H.M."/>
            <person name="McCann A."/>
            <person name="Guo C."/>
            <person name="Argimon S."/>
            <person name="Zhang W."/>
            <person name="Yang X."/>
            <person name="Jeffery I.B."/>
            <person name="Cooney J.C."/>
            <person name="Kagawa T.F."/>
            <person name="Liu W."/>
            <person name="Song Y."/>
            <person name="Salvetti E."/>
            <person name="Wrobel A."/>
            <person name="Rasinkangas P."/>
            <person name="Parkhill J."/>
            <person name="Rea M.C."/>
            <person name="O'Sullivan O."/>
            <person name="Ritari J."/>
            <person name="Douillard F.P."/>
            <person name="Paul Ross R."/>
            <person name="Yang R."/>
            <person name="Briner A.E."/>
            <person name="Felis G.E."/>
            <person name="de Vos W.M."/>
            <person name="Barrangou R."/>
            <person name="Klaenhammer T.R."/>
            <person name="Caufield P.W."/>
            <person name="Cui Y."/>
            <person name="Zhang H."/>
            <person name="O'Toole P.W."/>
        </authorList>
    </citation>
    <scope>NUCLEOTIDE SEQUENCE [LARGE SCALE GENOMIC DNA]</scope>
    <source>
        <strain evidence="2 3">DSM 23829</strain>
    </source>
</reference>
<sequence>MSNKELVKKFYDDIFIKGDLSNLNSVMKENYIQHNPDCEDGRKGFVKFINHFLSLKPTFDIINISADSNMVYVFFKCTVNEKHINKVCDIYRIENNMLAEHWDIIEHNVENKTSNNSNGLF</sequence>
<evidence type="ECO:0000313" key="3">
    <source>
        <dbReference type="Proteomes" id="UP000052012"/>
    </source>
</evidence>
<dbReference type="AlphaFoldDB" id="A0A0R2AWD7"/>
<comment type="caution">
    <text evidence="2">The sequence shown here is derived from an EMBL/GenBank/DDBJ whole genome shotgun (WGS) entry which is preliminary data.</text>
</comment>
<organism evidence="2 3">
    <name type="scientific">Apilactobacillus ozensis DSM 23829 = JCM 17196</name>
    <dbReference type="NCBI Taxonomy" id="1423781"/>
    <lineage>
        <taxon>Bacteria</taxon>
        <taxon>Bacillati</taxon>
        <taxon>Bacillota</taxon>
        <taxon>Bacilli</taxon>
        <taxon>Lactobacillales</taxon>
        <taxon>Lactobacillaceae</taxon>
        <taxon>Apilactobacillus</taxon>
    </lineage>
</organism>
<feature type="domain" description="SnoaL-like" evidence="1">
    <location>
        <begin position="7"/>
        <end position="101"/>
    </location>
</feature>
<evidence type="ECO:0000313" key="2">
    <source>
        <dbReference type="EMBL" id="KRM67990.1"/>
    </source>
</evidence>
<keyword evidence="3" id="KW-1185">Reference proteome</keyword>
<dbReference type="OrthoDB" id="9812089at2"/>
<dbReference type="Proteomes" id="UP000052012">
    <property type="component" value="Unassembled WGS sequence"/>
</dbReference>
<dbReference type="InterPro" id="IPR037401">
    <property type="entry name" value="SnoaL-like"/>
</dbReference>
<dbReference type="STRING" id="1423781.FD06_GL000352"/>
<gene>
    <name evidence="2" type="ORF">FD06_GL000352</name>
</gene>
<accession>A0A0R2AWD7</accession>
<dbReference type="RefSeq" id="WP_056966557.1">
    <property type="nucleotide sequence ID" value="NZ_AYYQ01000033.1"/>
</dbReference>
<dbReference type="InterPro" id="IPR032710">
    <property type="entry name" value="NTF2-like_dom_sf"/>
</dbReference>
<dbReference type="Pfam" id="PF12680">
    <property type="entry name" value="SnoaL_2"/>
    <property type="match status" value="1"/>
</dbReference>
<dbReference type="Gene3D" id="3.10.450.50">
    <property type="match status" value="1"/>
</dbReference>